<gene>
    <name evidence="1" type="ORF">ACFSKL_07550</name>
</gene>
<dbReference type="InterPro" id="IPR010662">
    <property type="entry name" value="RBBP9/YdeN"/>
</dbReference>
<dbReference type="SUPFAM" id="SSF53474">
    <property type="entry name" value="alpha/beta-Hydrolases"/>
    <property type="match status" value="1"/>
</dbReference>
<dbReference type="InterPro" id="IPR029058">
    <property type="entry name" value="AB_hydrolase_fold"/>
</dbReference>
<dbReference type="Gene3D" id="3.40.50.1820">
    <property type="entry name" value="alpha/beta hydrolase"/>
    <property type="match status" value="1"/>
</dbReference>
<evidence type="ECO:0000313" key="1">
    <source>
        <dbReference type="EMBL" id="MFD2034636.1"/>
    </source>
</evidence>
<comment type="caution">
    <text evidence="1">The sequence shown here is derived from an EMBL/GenBank/DDBJ whole genome shotgun (WGS) entry which is preliminary data.</text>
</comment>
<keyword evidence="1" id="KW-0378">Hydrolase</keyword>
<dbReference type="GO" id="GO:0016787">
    <property type="term" value="F:hydrolase activity"/>
    <property type="evidence" value="ECO:0007669"/>
    <property type="project" value="UniProtKB-KW"/>
</dbReference>
<protein>
    <submittedName>
        <fullName evidence="1">Alpha/beta fold hydrolase</fullName>
    </submittedName>
</protein>
<dbReference type="Pfam" id="PF06821">
    <property type="entry name" value="Ser_hydrolase"/>
    <property type="match status" value="1"/>
</dbReference>
<dbReference type="RefSeq" id="WP_376884976.1">
    <property type="nucleotide sequence ID" value="NZ_JBHUHR010000021.1"/>
</dbReference>
<accession>A0ABW4VLL9</accession>
<dbReference type="EMBL" id="JBHUHR010000021">
    <property type="protein sequence ID" value="MFD2034636.1"/>
    <property type="molecule type" value="Genomic_DNA"/>
</dbReference>
<dbReference type="Proteomes" id="UP001597361">
    <property type="component" value="Unassembled WGS sequence"/>
</dbReference>
<keyword evidence="2" id="KW-1185">Reference proteome</keyword>
<proteinExistence type="predicted"/>
<reference evidence="2" key="1">
    <citation type="journal article" date="2019" name="Int. J. Syst. Evol. Microbiol.">
        <title>The Global Catalogue of Microorganisms (GCM) 10K type strain sequencing project: providing services to taxonomists for standard genome sequencing and annotation.</title>
        <authorList>
            <consortium name="The Broad Institute Genomics Platform"/>
            <consortium name="The Broad Institute Genome Sequencing Center for Infectious Disease"/>
            <person name="Wu L."/>
            <person name="Ma J."/>
        </authorList>
    </citation>
    <scope>NUCLEOTIDE SEQUENCE [LARGE SCALE GENOMIC DNA]</scope>
    <source>
        <strain evidence="2">CGMCC 1.15180</strain>
    </source>
</reference>
<evidence type="ECO:0000313" key="2">
    <source>
        <dbReference type="Proteomes" id="UP001597361"/>
    </source>
</evidence>
<dbReference type="PANTHER" id="PTHR15394:SF3">
    <property type="entry name" value="SERINE HYDROLASE RBBP9"/>
    <property type="match status" value="1"/>
</dbReference>
<dbReference type="PANTHER" id="PTHR15394">
    <property type="entry name" value="SERINE HYDROLASE RBBP9"/>
    <property type="match status" value="1"/>
</dbReference>
<organism evidence="1 2">
    <name type="scientific">Belliella marina</name>
    <dbReference type="NCBI Taxonomy" id="1644146"/>
    <lineage>
        <taxon>Bacteria</taxon>
        <taxon>Pseudomonadati</taxon>
        <taxon>Bacteroidota</taxon>
        <taxon>Cytophagia</taxon>
        <taxon>Cytophagales</taxon>
        <taxon>Cyclobacteriaceae</taxon>
        <taxon>Belliella</taxon>
    </lineage>
</organism>
<sequence>MKIKQVLFIHGGGEDGYIADITLADSLQKELGDAYKVHNPQIHFNDTLPDFGWLKQIGNEISSVKDDIILAGHSFGASMLLKYLSENRVKKKIDGLFLIAPPYWSGDEEWKQGIKLQKGFADKIPKDIPVHFYHCKDDEEVNFDDFLIYKQKLPRAIFHEILQGGHQLNNDLTIVAKDIRFLLKNS</sequence>
<name>A0ABW4VLL9_9BACT</name>